<dbReference type="PANTHER" id="PTHR10996:SF178">
    <property type="entry name" value="2-HYDROXYACID DEHYDROGENASE YGL185C-RELATED"/>
    <property type="match status" value="1"/>
</dbReference>
<dbReference type="Pfam" id="PF02826">
    <property type="entry name" value="2-Hacid_dh_C"/>
    <property type="match status" value="1"/>
</dbReference>
<sequence length="320" mass="33683">MLTWTFPTTELRLMFGAPPRGARTGLWDPTADDGPAGLTLDDVHAALVPGTPDPRVLERVAQAPHLRFVQLAGAWHGGLAGVLPTGVTVADARGVHADGAAELAVGLALAQLRGIDDAARRMTVQHWSPAPGRVGSLTGSRVLVVGAGAVGTEVVARLRAFRASVTVVARTARETLDGRVHGVDELPHLLPRADVVVLAVPLTDATTHLVDEDFLAAMHDDALLVNVAHGRVVDTDALVDELGSGRLRAALDVTDPSPLPPDHLLWRAPNALVTPEVGRRTPLTAARLTELARRQLTALLAERPLENVVAGPPVIPLLDL</sequence>
<dbReference type="InterPro" id="IPR050223">
    <property type="entry name" value="D-isomer_2-hydroxyacid_DH"/>
</dbReference>
<reference evidence="4 5" key="1">
    <citation type="submission" date="2023-07" db="EMBL/GenBank/DDBJ databases">
        <title>Sequencing the genomes of 1000 actinobacteria strains.</title>
        <authorList>
            <person name="Klenk H.-P."/>
        </authorList>
    </citation>
    <scope>NUCLEOTIDE SEQUENCE [LARGE SCALE GENOMIC DNA]</scope>
    <source>
        <strain evidence="4 5">DSM 14785</strain>
    </source>
</reference>
<dbReference type="PANTHER" id="PTHR10996">
    <property type="entry name" value="2-HYDROXYACID DEHYDROGENASE-RELATED"/>
    <property type="match status" value="1"/>
</dbReference>
<evidence type="ECO:0000259" key="3">
    <source>
        <dbReference type="Pfam" id="PF02826"/>
    </source>
</evidence>
<comment type="caution">
    <text evidence="4">The sequence shown here is derived from an EMBL/GenBank/DDBJ whole genome shotgun (WGS) entry which is preliminary data.</text>
</comment>
<evidence type="ECO:0000256" key="2">
    <source>
        <dbReference type="ARBA" id="ARBA00023027"/>
    </source>
</evidence>
<proteinExistence type="predicted"/>
<keyword evidence="2" id="KW-0520">NAD</keyword>
<dbReference type="SUPFAM" id="SSF51735">
    <property type="entry name" value="NAD(P)-binding Rossmann-fold domains"/>
    <property type="match status" value="1"/>
</dbReference>
<dbReference type="RefSeq" id="WP_233421133.1">
    <property type="nucleotide sequence ID" value="NZ_JAGIBB010000014.1"/>
</dbReference>
<protein>
    <submittedName>
        <fullName evidence="4">Phosphoglycerate dehydrogenase-like enzyme</fullName>
    </submittedName>
</protein>
<organism evidence="4 5">
    <name type="scientific">Cellulomonas iranensis</name>
    <dbReference type="NCBI Taxonomy" id="76862"/>
    <lineage>
        <taxon>Bacteria</taxon>
        <taxon>Bacillati</taxon>
        <taxon>Actinomycetota</taxon>
        <taxon>Actinomycetes</taxon>
        <taxon>Micrococcales</taxon>
        <taxon>Cellulomonadaceae</taxon>
        <taxon>Cellulomonas</taxon>
    </lineage>
</organism>
<gene>
    <name evidence="4" type="ORF">JO380_002081</name>
</gene>
<dbReference type="InterPro" id="IPR006140">
    <property type="entry name" value="D-isomer_DH_NAD-bd"/>
</dbReference>
<dbReference type="EMBL" id="JAUSVM010000001">
    <property type="protein sequence ID" value="MDQ0425700.1"/>
    <property type="molecule type" value="Genomic_DNA"/>
</dbReference>
<evidence type="ECO:0000313" key="5">
    <source>
        <dbReference type="Proteomes" id="UP001240250"/>
    </source>
</evidence>
<accession>A0ABU0GK12</accession>
<name>A0ABU0GK12_9CELL</name>
<evidence type="ECO:0000256" key="1">
    <source>
        <dbReference type="ARBA" id="ARBA00023002"/>
    </source>
</evidence>
<evidence type="ECO:0000313" key="4">
    <source>
        <dbReference type="EMBL" id="MDQ0425700.1"/>
    </source>
</evidence>
<keyword evidence="5" id="KW-1185">Reference proteome</keyword>
<keyword evidence="1" id="KW-0560">Oxidoreductase</keyword>
<dbReference type="Gene3D" id="3.40.50.720">
    <property type="entry name" value="NAD(P)-binding Rossmann-like Domain"/>
    <property type="match status" value="2"/>
</dbReference>
<feature type="domain" description="D-isomer specific 2-hydroxyacid dehydrogenase NAD-binding" evidence="3">
    <location>
        <begin position="105"/>
        <end position="277"/>
    </location>
</feature>
<dbReference type="InterPro" id="IPR036291">
    <property type="entry name" value="NAD(P)-bd_dom_sf"/>
</dbReference>
<dbReference type="Proteomes" id="UP001240250">
    <property type="component" value="Unassembled WGS sequence"/>
</dbReference>